<evidence type="ECO:0000256" key="1">
    <source>
        <dbReference type="ARBA" id="ARBA00006484"/>
    </source>
</evidence>
<gene>
    <name evidence="4" type="ORF">WFZ85_15450</name>
</gene>
<dbReference type="InterPro" id="IPR036291">
    <property type="entry name" value="NAD(P)-bd_dom_sf"/>
</dbReference>
<dbReference type="PRINTS" id="PR00080">
    <property type="entry name" value="SDRFAMILY"/>
</dbReference>
<dbReference type="GO" id="GO:0016491">
    <property type="term" value="F:oxidoreductase activity"/>
    <property type="evidence" value="ECO:0007669"/>
    <property type="project" value="UniProtKB-KW"/>
</dbReference>
<dbReference type="InterPro" id="IPR002347">
    <property type="entry name" value="SDR_fam"/>
</dbReference>
<evidence type="ECO:0000313" key="5">
    <source>
        <dbReference type="Proteomes" id="UP001460072"/>
    </source>
</evidence>
<dbReference type="EC" id="1.1.-.-" evidence="4"/>
<evidence type="ECO:0000256" key="3">
    <source>
        <dbReference type="RuleBase" id="RU000363"/>
    </source>
</evidence>
<reference evidence="4 5" key="1">
    <citation type="submission" date="2024-03" db="EMBL/GenBank/DDBJ databases">
        <title>Two novel species of the genus Flavobacterium exhibiting potentially degradation of complex polysaccharides.</title>
        <authorList>
            <person name="Lian X."/>
        </authorList>
    </citation>
    <scope>NUCLEOTIDE SEQUENCE [LARGE SCALE GENOMIC DNA]</scope>
    <source>
        <strain evidence="5">j3</strain>
    </source>
</reference>
<dbReference type="SUPFAM" id="SSF51735">
    <property type="entry name" value="NAD(P)-binding Rossmann-fold domains"/>
    <property type="match status" value="1"/>
</dbReference>
<dbReference type="Proteomes" id="UP001460072">
    <property type="component" value="Unassembled WGS sequence"/>
</dbReference>
<proteinExistence type="inferred from homology"/>
<dbReference type="Pfam" id="PF00106">
    <property type="entry name" value="adh_short"/>
    <property type="match status" value="1"/>
</dbReference>
<organism evidence="4 5">
    <name type="scientific">Flavobacterium aureirubrum</name>
    <dbReference type="NCBI Taxonomy" id="3133147"/>
    <lineage>
        <taxon>Bacteria</taxon>
        <taxon>Pseudomonadati</taxon>
        <taxon>Bacteroidota</taxon>
        <taxon>Flavobacteriia</taxon>
        <taxon>Flavobacteriales</taxon>
        <taxon>Flavobacteriaceae</taxon>
        <taxon>Flavobacterium</taxon>
    </lineage>
</organism>
<dbReference type="InterPro" id="IPR020904">
    <property type="entry name" value="Sc_DH/Rdtase_CS"/>
</dbReference>
<dbReference type="PRINTS" id="PR00081">
    <property type="entry name" value="GDHRDH"/>
</dbReference>
<accession>A0ABU9NBA6</accession>
<protein>
    <submittedName>
        <fullName evidence="4">SDR family oxidoreductase</fullName>
        <ecNumber evidence="4">1.1.-.-</ecNumber>
    </submittedName>
</protein>
<comment type="caution">
    <text evidence="4">The sequence shown here is derived from an EMBL/GenBank/DDBJ whole genome shotgun (WGS) entry which is preliminary data.</text>
</comment>
<comment type="similarity">
    <text evidence="1 3">Belongs to the short-chain dehydrogenases/reductases (SDR) family.</text>
</comment>
<dbReference type="EMBL" id="JBCGDO010000041">
    <property type="protein sequence ID" value="MEM0543997.1"/>
    <property type="molecule type" value="Genomic_DNA"/>
</dbReference>
<dbReference type="PROSITE" id="PS00061">
    <property type="entry name" value="ADH_SHORT"/>
    <property type="match status" value="1"/>
</dbReference>
<keyword evidence="5" id="KW-1185">Reference proteome</keyword>
<dbReference type="CDD" id="cd05374">
    <property type="entry name" value="17beta-HSD-like_SDR_c"/>
    <property type="match status" value="1"/>
</dbReference>
<dbReference type="PANTHER" id="PTHR44169:SF6">
    <property type="entry name" value="NADPH-DEPENDENT 1-ACYLDIHYDROXYACETONE PHOSPHATE REDUCTASE"/>
    <property type="match status" value="1"/>
</dbReference>
<dbReference type="Gene3D" id="3.40.50.720">
    <property type="entry name" value="NAD(P)-binding Rossmann-like Domain"/>
    <property type="match status" value="1"/>
</dbReference>
<evidence type="ECO:0000313" key="4">
    <source>
        <dbReference type="EMBL" id="MEM0543997.1"/>
    </source>
</evidence>
<sequence length="275" mass="30052">MNNTKPIVLITGVSSGIGRATAGYLASKGMNVFGTVIEPVDGIQLHQDGYSILSMDVRDTESVRFAVNRVLEAAQRIDVLINNAGISFSRSLEEMDIHDARQILEVNTLGPLRVIQSVLPSMRNNMRGLIINTTSIGGQIAIPFDGMYSASKFALEGLSEALSLELIPFGVKVVILEPGDINTGMSAKPSSGSKTNEKSPYFRYQTAAHNAAIKNEQTGSSPLIIARKIEDIMGERQPSLRYVGGTLLERLMIPLKRLLPARIFEHLVARQYKLK</sequence>
<evidence type="ECO:0000256" key="2">
    <source>
        <dbReference type="ARBA" id="ARBA00023002"/>
    </source>
</evidence>
<keyword evidence="2 4" id="KW-0560">Oxidoreductase</keyword>
<dbReference type="RefSeq" id="WP_342697164.1">
    <property type="nucleotide sequence ID" value="NZ_JBCGDO010000041.1"/>
</dbReference>
<name>A0ABU9NBA6_9FLAO</name>
<dbReference type="PANTHER" id="PTHR44169">
    <property type="entry name" value="NADPH-DEPENDENT 1-ACYLDIHYDROXYACETONE PHOSPHATE REDUCTASE"/>
    <property type="match status" value="1"/>
</dbReference>